<dbReference type="Gene3D" id="3.90.226.10">
    <property type="entry name" value="2-enoyl-CoA Hydratase, Chain A, domain 1"/>
    <property type="match status" value="1"/>
</dbReference>
<dbReference type="SUPFAM" id="SSF52096">
    <property type="entry name" value="ClpP/crotonase"/>
    <property type="match status" value="1"/>
</dbReference>
<proteinExistence type="predicted"/>
<dbReference type="GO" id="GO:0003824">
    <property type="term" value="F:catalytic activity"/>
    <property type="evidence" value="ECO:0007669"/>
    <property type="project" value="UniProtKB-ARBA"/>
</dbReference>
<dbReference type="GO" id="GO:0006635">
    <property type="term" value="P:fatty acid beta-oxidation"/>
    <property type="evidence" value="ECO:0007669"/>
    <property type="project" value="TreeGrafter"/>
</dbReference>
<dbReference type="InterPro" id="IPR029045">
    <property type="entry name" value="ClpP/crotonase-like_dom_sf"/>
</dbReference>
<reference evidence="1" key="1">
    <citation type="submission" date="2020-07" db="EMBL/GenBank/DDBJ databases">
        <title>Huge and variable diversity of episymbiotic CPR bacteria and DPANN archaea in groundwater ecosystems.</title>
        <authorList>
            <person name="He C.Y."/>
            <person name="Keren R."/>
            <person name="Whittaker M."/>
            <person name="Farag I.F."/>
            <person name="Doudna J."/>
            <person name="Cate J.H.D."/>
            <person name="Banfield J.F."/>
        </authorList>
    </citation>
    <scope>NUCLEOTIDE SEQUENCE</scope>
    <source>
        <strain evidence="1">NC_groundwater_717_Ag_S-0.2um_59_8</strain>
    </source>
</reference>
<gene>
    <name evidence="1" type="ORF">HYY65_14425</name>
</gene>
<accession>A0A932GRV0</accession>
<name>A0A932GRV0_UNCTE</name>
<sequence length="254" mass="28405">MKLETMVFEREGRIGCLTLDRPGLLNAMDYQGALDMNRSAEMIRDDPDLRLVLIRGAGRAFCTGIDLKQLAAGETPHEYYEKWDRALRILEQAEKVLICAMHGYVLGGGLQLALACDIRIATEDCQLGLPAIKEGIVPGLGTLRLPRYIGLGRAKWMVLSGDNIDGRRAYEIGLIDHVVNADTFAADVNALVEKYSRVCSEGTRQSKMLLNMPFDMPHGQFFEEYLRRQRIALGSPDHQEAMAAYRDGRDPVFT</sequence>
<comment type="caution">
    <text evidence="1">The sequence shown here is derived from an EMBL/GenBank/DDBJ whole genome shotgun (WGS) entry which is preliminary data.</text>
</comment>
<protein>
    <submittedName>
        <fullName evidence="1">Enoyl-CoA hydratase/isomerase family protein</fullName>
    </submittedName>
</protein>
<evidence type="ECO:0000313" key="1">
    <source>
        <dbReference type="EMBL" id="MBI3016221.1"/>
    </source>
</evidence>
<evidence type="ECO:0000313" key="2">
    <source>
        <dbReference type="Proteomes" id="UP000741360"/>
    </source>
</evidence>
<dbReference type="InterPro" id="IPR001753">
    <property type="entry name" value="Enoyl-CoA_hydra/iso"/>
</dbReference>
<dbReference type="AlphaFoldDB" id="A0A932GRV0"/>
<dbReference type="Proteomes" id="UP000741360">
    <property type="component" value="Unassembled WGS sequence"/>
</dbReference>
<dbReference type="PANTHER" id="PTHR11941:SF54">
    <property type="entry name" value="ENOYL-COA HYDRATASE, MITOCHONDRIAL"/>
    <property type="match status" value="1"/>
</dbReference>
<organism evidence="1 2">
    <name type="scientific">Tectimicrobiota bacterium</name>
    <dbReference type="NCBI Taxonomy" id="2528274"/>
    <lineage>
        <taxon>Bacteria</taxon>
        <taxon>Pseudomonadati</taxon>
        <taxon>Nitrospinota/Tectimicrobiota group</taxon>
        <taxon>Candidatus Tectimicrobiota</taxon>
    </lineage>
</organism>
<dbReference type="PANTHER" id="PTHR11941">
    <property type="entry name" value="ENOYL-COA HYDRATASE-RELATED"/>
    <property type="match status" value="1"/>
</dbReference>
<dbReference type="CDD" id="cd06558">
    <property type="entry name" value="crotonase-like"/>
    <property type="match status" value="1"/>
</dbReference>
<dbReference type="Pfam" id="PF00378">
    <property type="entry name" value="ECH_1"/>
    <property type="match status" value="1"/>
</dbReference>
<dbReference type="EMBL" id="JACPSX010000278">
    <property type="protein sequence ID" value="MBI3016221.1"/>
    <property type="molecule type" value="Genomic_DNA"/>
</dbReference>